<feature type="domain" description="Cullin family profile" evidence="7">
    <location>
        <begin position="443"/>
        <end position="675"/>
    </location>
</feature>
<dbReference type="Pfam" id="PF00888">
    <property type="entry name" value="Cullin"/>
    <property type="match status" value="1"/>
</dbReference>
<feature type="region of interest" description="Disordered" evidence="6">
    <location>
        <begin position="355"/>
        <end position="391"/>
    </location>
</feature>
<dbReference type="InterPro" id="IPR045093">
    <property type="entry name" value="Cullin"/>
</dbReference>
<dbReference type="GO" id="GO:0031625">
    <property type="term" value="F:ubiquitin protein ligase binding"/>
    <property type="evidence" value="ECO:0007669"/>
    <property type="project" value="InterPro"/>
</dbReference>
<dbReference type="PROSITE" id="PS50069">
    <property type="entry name" value="CULLIN_2"/>
    <property type="match status" value="1"/>
</dbReference>
<comment type="caution">
    <text evidence="8">The sequence shown here is derived from an EMBL/GenBank/DDBJ whole genome shotgun (WGS) entry which is preliminary data.</text>
</comment>
<dbReference type="GO" id="GO:0031461">
    <property type="term" value="C:cullin-RING ubiquitin ligase complex"/>
    <property type="evidence" value="ECO:0007669"/>
    <property type="project" value="InterPro"/>
</dbReference>
<dbReference type="Gene3D" id="1.10.10.10">
    <property type="entry name" value="Winged helix-like DNA-binding domain superfamily/Winged helix DNA-binding domain"/>
    <property type="match status" value="1"/>
</dbReference>
<dbReference type="InterPro" id="IPR001373">
    <property type="entry name" value="Cullin_N"/>
</dbReference>
<dbReference type="FunFam" id="1.20.1310.10:FF:000001">
    <property type="entry name" value="Cullin 3"/>
    <property type="match status" value="1"/>
</dbReference>
<dbReference type="AlphaFoldDB" id="A0AAD9CUG2"/>
<dbReference type="SUPFAM" id="SSF74788">
    <property type="entry name" value="Cullin repeat-like"/>
    <property type="match status" value="1"/>
</dbReference>
<dbReference type="InterPro" id="IPR016159">
    <property type="entry name" value="Cullin_repeat-like_dom_sf"/>
</dbReference>
<dbReference type="SMART" id="SM00884">
    <property type="entry name" value="Cullin_Nedd8"/>
    <property type="match status" value="1"/>
</dbReference>
<dbReference type="InterPro" id="IPR016158">
    <property type="entry name" value="Cullin_homology"/>
</dbReference>
<dbReference type="Pfam" id="PF10557">
    <property type="entry name" value="Cullin_Nedd8"/>
    <property type="match status" value="1"/>
</dbReference>
<evidence type="ECO:0000256" key="2">
    <source>
        <dbReference type="ARBA" id="ARBA00022499"/>
    </source>
</evidence>
<evidence type="ECO:0000256" key="6">
    <source>
        <dbReference type="SAM" id="MobiDB-lite"/>
    </source>
</evidence>
<keyword evidence="9" id="KW-1185">Reference proteome</keyword>
<dbReference type="GO" id="GO:0006511">
    <property type="term" value="P:ubiquitin-dependent protein catabolic process"/>
    <property type="evidence" value="ECO:0007669"/>
    <property type="project" value="InterPro"/>
</dbReference>
<dbReference type="Pfam" id="PF26557">
    <property type="entry name" value="Cullin_AB"/>
    <property type="match status" value="1"/>
</dbReference>
<evidence type="ECO:0000256" key="3">
    <source>
        <dbReference type="ARBA" id="ARBA00022843"/>
    </source>
</evidence>
<evidence type="ECO:0000256" key="5">
    <source>
        <dbReference type="RuleBase" id="RU003829"/>
    </source>
</evidence>
<feature type="compositionally biased region" description="Basic residues" evidence="6">
    <location>
        <begin position="9"/>
        <end position="19"/>
    </location>
</feature>
<comment type="similarity">
    <text evidence="1 4 5">Belongs to the cullin family.</text>
</comment>
<dbReference type="PANTHER" id="PTHR11932">
    <property type="entry name" value="CULLIN"/>
    <property type="match status" value="1"/>
</dbReference>
<dbReference type="InterPro" id="IPR059120">
    <property type="entry name" value="Cullin-like_AB"/>
</dbReference>
<dbReference type="FunFam" id="1.10.10.10:FF:000014">
    <property type="entry name" value="Cullin 1"/>
    <property type="match status" value="1"/>
</dbReference>
<name>A0AAD9CUG2_PAPLA</name>
<organism evidence="8 9">
    <name type="scientific">Papiliotrema laurentii</name>
    <name type="common">Cryptococcus laurentii</name>
    <dbReference type="NCBI Taxonomy" id="5418"/>
    <lineage>
        <taxon>Eukaryota</taxon>
        <taxon>Fungi</taxon>
        <taxon>Dikarya</taxon>
        <taxon>Basidiomycota</taxon>
        <taxon>Agaricomycotina</taxon>
        <taxon>Tremellomycetes</taxon>
        <taxon>Tremellales</taxon>
        <taxon>Rhynchogastremaceae</taxon>
        <taxon>Papiliotrema</taxon>
    </lineage>
</organism>
<evidence type="ECO:0000256" key="1">
    <source>
        <dbReference type="ARBA" id="ARBA00006019"/>
    </source>
</evidence>
<dbReference type="FunFam" id="1.20.1310.10:FF:000002">
    <property type="entry name" value="cullin-3 isoform X1"/>
    <property type="match status" value="1"/>
</dbReference>
<proteinExistence type="inferred from homology"/>
<dbReference type="InterPro" id="IPR019559">
    <property type="entry name" value="Cullin_neddylation_domain"/>
</dbReference>
<evidence type="ECO:0000313" key="9">
    <source>
        <dbReference type="Proteomes" id="UP001182556"/>
    </source>
</evidence>
<dbReference type="SMART" id="SM00182">
    <property type="entry name" value="CULLIN"/>
    <property type="match status" value="1"/>
</dbReference>
<dbReference type="InterPro" id="IPR036390">
    <property type="entry name" value="WH_DNA-bd_sf"/>
</dbReference>
<dbReference type="InterPro" id="IPR036388">
    <property type="entry name" value="WH-like_DNA-bd_sf"/>
</dbReference>
<dbReference type="InterPro" id="IPR016157">
    <property type="entry name" value="Cullin_CS"/>
</dbReference>
<evidence type="ECO:0000256" key="4">
    <source>
        <dbReference type="PROSITE-ProRule" id="PRU00330"/>
    </source>
</evidence>
<evidence type="ECO:0000313" key="8">
    <source>
        <dbReference type="EMBL" id="KAK1922249.1"/>
    </source>
</evidence>
<dbReference type="Gene3D" id="1.20.1310.10">
    <property type="entry name" value="Cullin Repeats"/>
    <property type="match status" value="4"/>
</dbReference>
<reference evidence="8" key="1">
    <citation type="submission" date="2023-02" db="EMBL/GenBank/DDBJ databases">
        <title>Identification and recombinant expression of a fungal hydrolase from Papiliotrema laurentii that hydrolyzes apple cutin and clears colloidal polyester polyurethane.</title>
        <authorList>
            <consortium name="DOE Joint Genome Institute"/>
            <person name="Roman V.A."/>
            <person name="Bojanowski C."/>
            <person name="Crable B.R."/>
            <person name="Wagner D.N."/>
            <person name="Hung C.S."/>
            <person name="Nadeau L.J."/>
            <person name="Schratz L."/>
            <person name="Haridas S."/>
            <person name="Pangilinan J."/>
            <person name="Lipzen A."/>
            <person name="Na H."/>
            <person name="Yan M."/>
            <person name="Ng V."/>
            <person name="Grigoriev I.V."/>
            <person name="Spatafora J.W."/>
            <person name="Barlow D."/>
            <person name="Biffinger J."/>
            <person name="Kelley-Loughnane N."/>
            <person name="Varaljay V.A."/>
            <person name="Crookes-Goodson W.J."/>
        </authorList>
    </citation>
    <scope>NUCLEOTIDE SEQUENCE</scope>
    <source>
        <strain evidence="8">5307AH</strain>
    </source>
</reference>
<keyword evidence="2" id="KW-1017">Isopeptide bond</keyword>
<dbReference type="FunFam" id="1.20.1310.10:FF:000034">
    <property type="entry name" value="Related to Cullin-3"/>
    <property type="match status" value="1"/>
</dbReference>
<protein>
    <submittedName>
        <fullName evidence="8">Cullin</fullName>
    </submittedName>
</protein>
<feature type="compositionally biased region" description="Low complexity" evidence="6">
    <location>
        <begin position="357"/>
        <end position="374"/>
    </location>
</feature>
<dbReference type="SUPFAM" id="SSF46785">
    <property type="entry name" value="Winged helix' DNA-binding domain"/>
    <property type="match status" value="1"/>
</dbReference>
<keyword evidence="3" id="KW-0832">Ubl conjugation</keyword>
<dbReference type="FunFam" id="1.20.1310.10:FF:000036">
    <property type="entry name" value="SCF ubiquitin ligase subunit CulC, putative"/>
    <property type="match status" value="1"/>
</dbReference>
<evidence type="ECO:0000259" key="7">
    <source>
        <dbReference type="PROSITE" id="PS50069"/>
    </source>
</evidence>
<dbReference type="PROSITE" id="PS01256">
    <property type="entry name" value="CULLIN_1"/>
    <property type="match status" value="1"/>
</dbReference>
<gene>
    <name evidence="8" type="ORF">DB88DRAFT_497666</name>
</gene>
<dbReference type="InterPro" id="IPR036317">
    <property type="entry name" value="Cullin_homology_sf"/>
</dbReference>
<accession>A0AAD9CUG2</accession>
<sequence>MSMGMGPPRRGKPKIRPPKKLVQDTSMKDTWEKLAFAIKEIQNHNASKLSFEEHYRYAYNMVLFKHGDQLYKGVKDLIAEHLNDLAEEVIVPTFPRSSGTHGAGRLGGGAEAVERALEGDRFLKAVKGVWENHTGSMRKLKDVLKYMDKVYTAAAGVPMIYDVGLALFLIHIIRSSKHPIHTHLIATLLSQVQLERDGETITRSTVRECVDVLLRLHNPEREGGKNVYLTDFEPEFLRRSGEFYKREAEDMLESGDASLYLKNVERRLAEESDRTAHYLSSFTHPQLQDLLVEHLLTSHLQDVLEMPGSGLVSMLDADRIPDLRRLYTLFLRVPEDEGKNALRLALRSDIEDRGKAVNEGAAAEPEAGPSNAGQEEGDDPKGKGKAKPTSASGALTSALRWVQDVLDLKDKFDRTLDEAFAGDKSVQSAINEAFQSFINANPRAPEFLSLFIDEHLKKGTKAKTDDEIDLALEKTIILFRFLHDKDKFERYYKNHLARRLLYGRSASDDAEKGMVAKLKVEMGFQFTQKLEGMFTDMRISAEGANTFRNYQNKHGQLPFELSVNVLTASYWPQAIAAASPCSFNGQLSEATTMYQKYYDSRHSGRRLTWQGNLGTADVRVRFKARAHDINVSTHALVVLLLFENVQSDEVLSYGDIKSATDLSDSDLVRTLQSLACGKFRVLTKNPKGRDVNPRDTFAFNEGFQCPLARFKIMQVASKVENTKEREETQEQVDEERKHMVEACIVRIMKNRKTMGHNDLISEVAHQLSTRFNPSMPMIKKRIEGLIDREYLERVGDIGTYRYLA</sequence>
<dbReference type="Gene3D" id="3.30.230.130">
    <property type="entry name" value="Cullin, Chain C, Domain 2"/>
    <property type="match status" value="1"/>
</dbReference>
<dbReference type="EMBL" id="JAODAN010000009">
    <property type="protein sequence ID" value="KAK1922249.1"/>
    <property type="molecule type" value="Genomic_DNA"/>
</dbReference>
<dbReference type="SUPFAM" id="SSF75632">
    <property type="entry name" value="Cullin homology domain"/>
    <property type="match status" value="1"/>
</dbReference>
<feature type="region of interest" description="Disordered" evidence="6">
    <location>
        <begin position="1"/>
        <end position="23"/>
    </location>
</feature>
<dbReference type="Proteomes" id="UP001182556">
    <property type="component" value="Unassembled WGS sequence"/>
</dbReference>